<organism evidence="1">
    <name type="scientific">virus sp. ctML55</name>
    <dbReference type="NCBI Taxonomy" id="2827627"/>
    <lineage>
        <taxon>Viruses</taxon>
    </lineage>
</organism>
<protein>
    <submittedName>
        <fullName evidence="1">Uncharacterized protein</fullName>
    </submittedName>
</protein>
<name>A0A8S5RIZ1_9VIRU</name>
<evidence type="ECO:0000313" key="1">
    <source>
        <dbReference type="EMBL" id="DAE31065.1"/>
    </source>
</evidence>
<reference evidence="1" key="1">
    <citation type="journal article" date="2021" name="Proc. Natl. Acad. Sci. U.S.A.">
        <title>A Catalog of Tens of Thousands of Viruses from Human Metagenomes Reveals Hidden Associations with Chronic Diseases.</title>
        <authorList>
            <person name="Tisza M.J."/>
            <person name="Buck C.B."/>
        </authorList>
    </citation>
    <scope>NUCLEOTIDE SEQUENCE</scope>
    <source>
        <strain evidence="1">CtML55</strain>
    </source>
</reference>
<proteinExistence type="predicted"/>
<sequence>MNDLQNISFEQLSSIYSKYFTLNYLGSNMGDKLACIALTCYITNELKKKGQKVTCYDVLLKVGKDFREGEKNTFLKSLGAICEDLMYGCTTFLDFGIKPKDMPKQLQILLDNYVPF</sequence>
<accession>A0A8S5RIZ1</accession>
<dbReference type="EMBL" id="BK059105">
    <property type="protein sequence ID" value="DAE31065.1"/>
    <property type="molecule type" value="Genomic_DNA"/>
</dbReference>